<organism evidence="1 2">
    <name type="scientific">Batillaria attramentaria</name>
    <dbReference type="NCBI Taxonomy" id="370345"/>
    <lineage>
        <taxon>Eukaryota</taxon>
        <taxon>Metazoa</taxon>
        <taxon>Spiralia</taxon>
        <taxon>Lophotrochozoa</taxon>
        <taxon>Mollusca</taxon>
        <taxon>Gastropoda</taxon>
        <taxon>Caenogastropoda</taxon>
        <taxon>Sorbeoconcha</taxon>
        <taxon>Cerithioidea</taxon>
        <taxon>Batillariidae</taxon>
        <taxon>Batillaria</taxon>
    </lineage>
</organism>
<evidence type="ECO:0000313" key="2">
    <source>
        <dbReference type="Proteomes" id="UP001519460"/>
    </source>
</evidence>
<comment type="caution">
    <text evidence="1">The sequence shown here is derived from an EMBL/GenBank/DDBJ whole genome shotgun (WGS) entry which is preliminary data.</text>
</comment>
<dbReference type="EMBL" id="JACVVK020000388">
    <property type="protein sequence ID" value="KAK7476008.1"/>
    <property type="molecule type" value="Genomic_DNA"/>
</dbReference>
<dbReference type="AlphaFoldDB" id="A0ABD0JMS3"/>
<dbReference type="Proteomes" id="UP001519460">
    <property type="component" value="Unassembled WGS sequence"/>
</dbReference>
<protein>
    <submittedName>
        <fullName evidence="1">Uncharacterized protein</fullName>
    </submittedName>
</protein>
<keyword evidence="2" id="KW-1185">Reference proteome</keyword>
<sequence length="240" mass="28234">DDHILLFINDRPEELYCYVIHVGRRWEGLLDTQENVYRISEEIYAMVAGHTHDTQPLRPGDLADDYHDFDAARECSGHKVYAVSYTPSTEQDAMKYLILASLLAFAYGQISGDWRQILAGLRDRVDEGNSKNDDVIDTYHNWRVEEHTTDTDHMLLFINDLPDSRYCYVVKVGRSWEHLLTDQNNVYRITEEIYAIITDPNHRERELRPEDLAYDYSDFDAARECRGHDTYSIRYTPDWE</sequence>
<reference evidence="1 2" key="1">
    <citation type="journal article" date="2023" name="Sci. Data">
        <title>Genome assembly of the Korean intertidal mud-creeper Batillaria attramentaria.</title>
        <authorList>
            <person name="Patra A.K."/>
            <person name="Ho P.T."/>
            <person name="Jun S."/>
            <person name="Lee S.J."/>
            <person name="Kim Y."/>
            <person name="Won Y.J."/>
        </authorList>
    </citation>
    <scope>NUCLEOTIDE SEQUENCE [LARGE SCALE GENOMIC DNA]</scope>
    <source>
        <strain evidence="1">Wonlab-2016</strain>
    </source>
</reference>
<gene>
    <name evidence="1" type="ORF">BaRGS_00032775</name>
</gene>
<feature type="non-terminal residue" evidence="1">
    <location>
        <position position="1"/>
    </location>
</feature>
<accession>A0ABD0JMS3</accession>
<proteinExistence type="predicted"/>
<evidence type="ECO:0000313" key="1">
    <source>
        <dbReference type="EMBL" id="KAK7476008.1"/>
    </source>
</evidence>
<name>A0ABD0JMS3_9CAEN</name>